<reference evidence="3" key="2">
    <citation type="submission" date="2015-01" db="EMBL/GenBank/DDBJ databases">
        <title>Evolutionary Origins and Diversification of the Mycorrhizal Mutualists.</title>
        <authorList>
            <consortium name="DOE Joint Genome Institute"/>
            <consortium name="Mycorrhizal Genomics Consortium"/>
            <person name="Kohler A."/>
            <person name="Kuo A."/>
            <person name="Nagy L.G."/>
            <person name="Floudas D."/>
            <person name="Copeland A."/>
            <person name="Barry K.W."/>
            <person name="Cichocki N."/>
            <person name="Veneault-Fourrey C."/>
            <person name="LaButti K."/>
            <person name="Lindquist E.A."/>
            <person name="Lipzen A."/>
            <person name="Lundell T."/>
            <person name="Morin E."/>
            <person name="Murat C."/>
            <person name="Riley R."/>
            <person name="Ohm R."/>
            <person name="Sun H."/>
            <person name="Tunlid A."/>
            <person name="Henrissat B."/>
            <person name="Grigoriev I.V."/>
            <person name="Hibbett D.S."/>
            <person name="Martin F."/>
        </authorList>
    </citation>
    <scope>NUCLEOTIDE SEQUENCE [LARGE SCALE GENOMIC DNA]</scope>
    <source>
        <strain evidence="3">ATCC 200175</strain>
    </source>
</reference>
<feature type="region of interest" description="Disordered" evidence="1">
    <location>
        <begin position="549"/>
        <end position="590"/>
    </location>
</feature>
<keyword evidence="3" id="KW-1185">Reference proteome</keyword>
<evidence type="ECO:0000256" key="1">
    <source>
        <dbReference type="SAM" id="MobiDB-lite"/>
    </source>
</evidence>
<accession>A0A0C9SXA4</accession>
<feature type="compositionally biased region" description="Basic and acidic residues" evidence="1">
    <location>
        <begin position="549"/>
        <end position="565"/>
    </location>
</feature>
<dbReference type="OrthoDB" id="2791548at2759"/>
<protein>
    <submittedName>
        <fullName evidence="2">Uncharacterized protein</fullName>
    </submittedName>
</protein>
<gene>
    <name evidence="2" type="ORF">PAXINDRAFT_19213</name>
</gene>
<dbReference type="Proteomes" id="UP000053647">
    <property type="component" value="Unassembled WGS sequence"/>
</dbReference>
<dbReference type="PANTHER" id="PTHR31912:SF34">
    <property type="entry name" value="NOTOCHORD-RELATED PROTEIN"/>
    <property type="match status" value="1"/>
</dbReference>
<name>A0A0C9SXA4_PAXIN</name>
<dbReference type="EMBL" id="KN819836">
    <property type="protein sequence ID" value="KIJ07610.1"/>
    <property type="molecule type" value="Genomic_DNA"/>
</dbReference>
<sequence length="590" mass="66505">MIQCDRAAHHFVASDLCANWYDLDDHGLTAPFAEPQPDHLYPALNPLREVAKGRCLYTCYVKPWEDDVSGNRSKQYNEHHNIYFENSNIGHEKLAQEYFVRFCLTSPHATAGEQFDAMLADSASSIDGLTIPPLQAAYILQYKNGLIGKHFKALQQLAFFHLGDSLCPPLTQELFRSTGELGAMLWYHEIDNMDTYLEDLSILVANLLDIWAEIDLKRIFVKAKLHILTHLMENIRRHGLAILFSTEVFECFNTVFRMCSVFSNHLAASRDIAWSFADMEHFKHMISGGWWRLGRATAGGDVPDTYVSASPLVTTYFADTQIQRRLGVKNEAALIPGATTCTRKNRGVPVNWVDIAETHAVSAATVPLQWMHSKWVTCSQVISLQQDVCRILSWVFVNTMSGVALGRILKILHSVEDAALNLVILEKFVISNSCHSHFGMPEALKSSPLLTLAIQSMDVLFIVNVQHNCYDTKCAPSGRRFRQQERMDSQIEEHYIEHKDDQHFLLNTHALHNAAILRKTLPRHLTAPIPFITNRRERHDMLAATLRETQDGKRARDKANREACKATHSSKGQPDGAHAAPNKASSGGQL</sequence>
<proteinExistence type="predicted"/>
<organism evidence="2 3">
    <name type="scientific">Paxillus involutus ATCC 200175</name>
    <dbReference type="NCBI Taxonomy" id="664439"/>
    <lineage>
        <taxon>Eukaryota</taxon>
        <taxon>Fungi</taxon>
        <taxon>Dikarya</taxon>
        <taxon>Basidiomycota</taxon>
        <taxon>Agaricomycotina</taxon>
        <taxon>Agaricomycetes</taxon>
        <taxon>Agaricomycetidae</taxon>
        <taxon>Boletales</taxon>
        <taxon>Paxilineae</taxon>
        <taxon>Paxillaceae</taxon>
        <taxon>Paxillus</taxon>
    </lineage>
</organism>
<dbReference type="PANTHER" id="PTHR31912">
    <property type="entry name" value="IP13529P"/>
    <property type="match status" value="1"/>
</dbReference>
<evidence type="ECO:0000313" key="2">
    <source>
        <dbReference type="EMBL" id="KIJ07610.1"/>
    </source>
</evidence>
<dbReference type="HOGENOM" id="CLU_462389_0_0_1"/>
<evidence type="ECO:0000313" key="3">
    <source>
        <dbReference type="Proteomes" id="UP000053647"/>
    </source>
</evidence>
<reference evidence="2 3" key="1">
    <citation type="submission" date="2014-06" db="EMBL/GenBank/DDBJ databases">
        <authorList>
            <consortium name="DOE Joint Genome Institute"/>
            <person name="Kuo A."/>
            <person name="Kohler A."/>
            <person name="Nagy L.G."/>
            <person name="Floudas D."/>
            <person name="Copeland A."/>
            <person name="Barry K.W."/>
            <person name="Cichocki N."/>
            <person name="Veneault-Fourrey C."/>
            <person name="LaButti K."/>
            <person name="Lindquist E.A."/>
            <person name="Lipzen A."/>
            <person name="Lundell T."/>
            <person name="Morin E."/>
            <person name="Murat C."/>
            <person name="Sun H."/>
            <person name="Tunlid A."/>
            <person name="Henrissat B."/>
            <person name="Grigoriev I.V."/>
            <person name="Hibbett D.S."/>
            <person name="Martin F."/>
            <person name="Nordberg H.P."/>
            <person name="Cantor M.N."/>
            <person name="Hua S.X."/>
        </authorList>
    </citation>
    <scope>NUCLEOTIDE SEQUENCE [LARGE SCALE GENOMIC DNA]</scope>
    <source>
        <strain evidence="2 3">ATCC 200175</strain>
    </source>
</reference>
<dbReference type="AlphaFoldDB" id="A0A0C9SXA4"/>